<accession>A0ABR4A3P0</accession>
<protein>
    <recommendedName>
        <fullName evidence="4">NAD-specific glutamate dehydrogenase</fullName>
        <ecNumber evidence="4">1.4.1.2</ecNumber>
    </recommendedName>
</protein>
<proteinExistence type="inferred from homology"/>
<evidence type="ECO:0000256" key="4">
    <source>
        <dbReference type="PIRNR" id="PIRNR000184"/>
    </source>
</evidence>
<dbReference type="EC" id="1.4.1.2" evidence="4"/>
<feature type="domain" description="Glutamate/phenylalanine/leucine/valine/L-tryptophan dehydrogenase C-terminal" evidence="6">
    <location>
        <begin position="800"/>
        <end position="1064"/>
    </location>
</feature>
<dbReference type="InterPro" id="IPR046346">
    <property type="entry name" value="Aminoacid_DH-like_N_sf"/>
</dbReference>
<evidence type="ECO:0000256" key="5">
    <source>
        <dbReference type="SAM" id="MobiDB-lite"/>
    </source>
</evidence>
<evidence type="ECO:0000256" key="3">
    <source>
        <dbReference type="ARBA" id="ARBA00023027"/>
    </source>
</evidence>
<dbReference type="SUPFAM" id="SSF51735">
    <property type="entry name" value="NAD(P)-binding Rossmann-fold domains"/>
    <property type="match status" value="1"/>
</dbReference>
<comment type="caution">
    <text evidence="7">The sequence shown here is derived from an EMBL/GenBank/DDBJ whole genome shotgun (WGS) entry which is preliminary data.</text>
</comment>
<dbReference type="Pfam" id="PF23152">
    <property type="entry name" value="GDH_2nd"/>
    <property type="match status" value="1"/>
</dbReference>
<evidence type="ECO:0000256" key="1">
    <source>
        <dbReference type="ARBA" id="ARBA00006382"/>
    </source>
</evidence>
<feature type="region of interest" description="Disordered" evidence="5">
    <location>
        <begin position="134"/>
        <end position="154"/>
    </location>
</feature>
<dbReference type="SMART" id="SM00839">
    <property type="entry name" value="ELFV_dehydrog"/>
    <property type="match status" value="1"/>
</dbReference>
<dbReference type="Pfam" id="PF00208">
    <property type="entry name" value="ELFV_dehydrog"/>
    <property type="match status" value="1"/>
</dbReference>
<comment type="similarity">
    <text evidence="1 4">Belongs to the Glu/Leu/Phe/Val dehydrogenases family.</text>
</comment>
<dbReference type="Pfam" id="PF23147">
    <property type="entry name" value="GDH2_N"/>
    <property type="match status" value="1"/>
</dbReference>
<dbReference type="InterPro" id="IPR056365">
    <property type="entry name" value="NAD-GDH_2nd"/>
</dbReference>
<gene>
    <name evidence="7" type="ORF">N7G274_007522</name>
</gene>
<reference evidence="7 8" key="1">
    <citation type="submission" date="2024-09" db="EMBL/GenBank/DDBJ databases">
        <title>Rethinking Asexuality: The Enigmatic Case of Functional Sexual Genes in Lepraria (Stereocaulaceae).</title>
        <authorList>
            <person name="Doellman M."/>
            <person name="Sun Y."/>
            <person name="Barcenas-Pena A."/>
            <person name="Lumbsch H.T."/>
            <person name="Grewe F."/>
        </authorList>
    </citation>
    <scope>NUCLEOTIDE SEQUENCE [LARGE SCALE GENOMIC DNA]</scope>
    <source>
        <strain evidence="7 8">Mercado 3170</strain>
    </source>
</reference>
<evidence type="ECO:0000313" key="8">
    <source>
        <dbReference type="Proteomes" id="UP001590950"/>
    </source>
</evidence>
<dbReference type="InterPro" id="IPR036291">
    <property type="entry name" value="NAD(P)-bd_dom_sf"/>
</dbReference>
<evidence type="ECO:0000256" key="2">
    <source>
        <dbReference type="ARBA" id="ARBA00023002"/>
    </source>
</evidence>
<keyword evidence="2 4" id="KW-0560">Oxidoreductase</keyword>
<dbReference type="InterPro" id="IPR006096">
    <property type="entry name" value="Glu/Leu/Phe/Val/Trp_DH_C"/>
</dbReference>
<comment type="function">
    <text evidence="4">NAD(+)-dependent glutamate dehydrogenase which degrades glutamate to ammonia and alpha-ketoglutarate.</text>
</comment>
<evidence type="ECO:0000259" key="6">
    <source>
        <dbReference type="SMART" id="SM00839"/>
    </source>
</evidence>
<dbReference type="InterPro" id="IPR016210">
    <property type="entry name" value="NAD-GDH_euk"/>
</dbReference>
<dbReference type="Gene3D" id="3.40.50.720">
    <property type="entry name" value="NAD(P)-binding Rossmann-like Domain"/>
    <property type="match status" value="1"/>
</dbReference>
<keyword evidence="8" id="KW-1185">Reference proteome</keyword>
<sequence length="1171" mass="131889">MPCPADDSGGSDVDRFQLFDGTNNVNCAPRTTVRHPLTASKLHHVPLQGLDVNAHAQHLTSNVAFWSPLKAIPLASYYKLHRVPSLTTMTEPDSSDGDVEPVQLPRRESTVEPQERLPQNGVHNKLFDHVIRTPERRPSPQPTHLSVPGPSSHKVLHEEGSGYVAPKFEGKELQMDQVMDQIEEKGFIPPEFVESETNWFYNELGIDDLYFQTESVPAIVNHILSLYAGKVAAYARDDGRLEIRLDKEAADHAVYIDTSTPGVSVIDGPRYEQRIDEKYVNVSTSSNSYRVETFRSGSHLPGEKDQQLRCYFVYKCHFANPNPASEETNIEIIGEKRFLQKATKNTKAIYQEVMNNVAGRTGPVIEMFEMEASREKRLVIAYRQGSAMGMFSALSDLYHYYGCTSSRKYVEQFSNGITIMSIYLRPLPQTASNARFPPIEAAIHQIMKEVSLLYCIPQNKFQSHFASGRLSLQETIYAHCVWVFVGHFLNRLGSEYASLASILDPNNSVHAEMLSKIKRRLRTETFTSDYILEIINKYPDLVRSLYLAFANTHYVQTRGEQDDFIPTLSYLRLKVDVVLDDAQLKTSISKTAANEHDEMVMTAFRVFNAGVLKTNFYTPTKVALSFRLNPNFLPKVEYPQPLYGMFLVISSEFRGFHLRFRDIARGGIRIVKSRNREAYSINARSLFDENYNLANTQQRKNKDIPEGGSKGVILLDVHHQDKAKVAFEKYIDSIMDLLLPPTSPGIKDPIVDLHGQQEILFMGPDENTADLVNWATEHARARGAPWWKSFFTGKAPRLGGIPHDAYGMTTLSVREFVLGIYRKLNLQPDAVRKLQTGGPDGDLGSNEILLGNEKYTAIVDGAGVLVDPHGLNYEELVRLAKKRAMISEYDTTKLSTEGYRVLVEETNVTLPSGETVNNGMIFRNTFHLRGGKNFDVFVPCGGRPESIDLSTVNKLIVDGKSTIPYIVEGANLFITQDAKLRLEKAGCILYKDASANKGGVTSSSLEVLASLAFDDQGFVENMCIREDGTAPPFYDAYVKEVQETIKRNARLEFEAIWREHQQTGIARSTLSDTLSVAITNLDEELQKQDLWKNTELRDSVLEDALPRLLLEKIGLATIIERVPDNYLRAIFGSYLASRFVYEFGSSPSQFAFFDFMTKRMARLDQQQLNGA</sequence>
<dbReference type="PIRSF" id="PIRSF000184">
    <property type="entry name" value="GDH_NAD"/>
    <property type="match status" value="1"/>
</dbReference>
<dbReference type="InterPro" id="IPR055480">
    <property type="entry name" value="NAD-GDH_N"/>
</dbReference>
<comment type="catalytic activity">
    <reaction evidence="4">
        <text>L-glutamate + NAD(+) + H2O = 2-oxoglutarate + NH4(+) + NADH + H(+)</text>
        <dbReference type="Rhea" id="RHEA:15133"/>
        <dbReference type="ChEBI" id="CHEBI:15377"/>
        <dbReference type="ChEBI" id="CHEBI:15378"/>
        <dbReference type="ChEBI" id="CHEBI:16810"/>
        <dbReference type="ChEBI" id="CHEBI:28938"/>
        <dbReference type="ChEBI" id="CHEBI:29985"/>
        <dbReference type="ChEBI" id="CHEBI:57540"/>
        <dbReference type="ChEBI" id="CHEBI:57945"/>
        <dbReference type="EC" id="1.4.1.2"/>
    </reaction>
</comment>
<dbReference type="Proteomes" id="UP001590950">
    <property type="component" value="Unassembled WGS sequence"/>
</dbReference>
<name>A0ABR4A3P0_9LECA</name>
<keyword evidence="3 4" id="KW-0520">NAD</keyword>
<dbReference type="EMBL" id="JBEFKJ010000024">
    <property type="protein sequence ID" value="KAL2039663.1"/>
    <property type="molecule type" value="Genomic_DNA"/>
</dbReference>
<dbReference type="PANTHER" id="PTHR11606">
    <property type="entry name" value="GLUTAMATE DEHYDROGENASE"/>
    <property type="match status" value="1"/>
</dbReference>
<organism evidence="7 8">
    <name type="scientific">Stereocaulon virgatum</name>
    <dbReference type="NCBI Taxonomy" id="373712"/>
    <lineage>
        <taxon>Eukaryota</taxon>
        <taxon>Fungi</taxon>
        <taxon>Dikarya</taxon>
        <taxon>Ascomycota</taxon>
        <taxon>Pezizomycotina</taxon>
        <taxon>Lecanoromycetes</taxon>
        <taxon>OSLEUM clade</taxon>
        <taxon>Lecanoromycetidae</taxon>
        <taxon>Lecanorales</taxon>
        <taxon>Lecanorineae</taxon>
        <taxon>Stereocaulaceae</taxon>
        <taxon>Stereocaulon</taxon>
    </lineage>
</organism>
<dbReference type="SUPFAM" id="SSF53223">
    <property type="entry name" value="Aminoacid dehydrogenase-like, N-terminal domain"/>
    <property type="match status" value="1"/>
</dbReference>
<dbReference type="PANTHER" id="PTHR11606:SF24">
    <property type="entry name" value="NAD-SPECIFIC GLUTAMATE DEHYDROGENASE"/>
    <property type="match status" value="1"/>
</dbReference>
<evidence type="ECO:0000313" key="7">
    <source>
        <dbReference type="EMBL" id="KAL2039663.1"/>
    </source>
</evidence>